<organism evidence="1 2">
    <name type="scientific">Portunus trituberculatus</name>
    <name type="common">Swimming crab</name>
    <name type="synonym">Neptunus trituberculatus</name>
    <dbReference type="NCBI Taxonomy" id="210409"/>
    <lineage>
        <taxon>Eukaryota</taxon>
        <taxon>Metazoa</taxon>
        <taxon>Ecdysozoa</taxon>
        <taxon>Arthropoda</taxon>
        <taxon>Crustacea</taxon>
        <taxon>Multicrustacea</taxon>
        <taxon>Malacostraca</taxon>
        <taxon>Eumalacostraca</taxon>
        <taxon>Eucarida</taxon>
        <taxon>Decapoda</taxon>
        <taxon>Pleocyemata</taxon>
        <taxon>Brachyura</taxon>
        <taxon>Eubrachyura</taxon>
        <taxon>Portunoidea</taxon>
        <taxon>Portunidae</taxon>
        <taxon>Portuninae</taxon>
        <taxon>Portunus</taxon>
    </lineage>
</organism>
<dbReference type="EMBL" id="VSRR010088391">
    <property type="protein sequence ID" value="MPC91616.1"/>
    <property type="molecule type" value="Genomic_DNA"/>
</dbReference>
<reference evidence="1 2" key="1">
    <citation type="submission" date="2019-05" db="EMBL/GenBank/DDBJ databases">
        <title>Another draft genome of Portunus trituberculatus and its Hox gene families provides insights of decapod evolution.</title>
        <authorList>
            <person name="Jeong J.-H."/>
            <person name="Song I."/>
            <person name="Kim S."/>
            <person name="Choi T."/>
            <person name="Kim D."/>
            <person name="Ryu S."/>
            <person name="Kim W."/>
        </authorList>
    </citation>
    <scope>NUCLEOTIDE SEQUENCE [LARGE SCALE GENOMIC DNA]</scope>
    <source>
        <tissue evidence="1">Muscle</tissue>
    </source>
</reference>
<name>A0A5B7JC32_PORTR</name>
<dbReference type="Proteomes" id="UP000324222">
    <property type="component" value="Unassembled WGS sequence"/>
</dbReference>
<dbReference type="AlphaFoldDB" id="A0A5B7JC32"/>
<proteinExistence type="predicted"/>
<gene>
    <name evidence="1" type="ORF">E2C01_086665</name>
</gene>
<evidence type="ECO:0000313" key="1">
    <source>
        <dbReference type="EMBL" id="MPC91616.1"/>
    </source>
</evidence>
<evidence type="ECO:0000313" key="2">
    <source>
        <dbReference type="Proteomes" id="UP000324222"/>
    </source>
</evidence>
<keyword evidence="2" id="KW-1185">Reference proteome</keyword>
<accession>A0A5B7JC32</accession>
<comment type="caution">
    <text evidence="1">The sequence shown here is derived from an EMBL/GenBank/DDBJ whole genome shotgun (WGS) entry which is preliminary data.</text>
</comment>
<protein>
    <submittedName>
        <fullName evidence="1">Uncharacterized protein</fullName>
    </submittedName>
</protein>
<sequence>MRDPGVDDATACCDKVWHGNIQRDYGEGMTYYSVCCSFPGRECAEDATKHFVMGHTLACDTGMGRRGYVTVGFSDAEM</sequence>